<gene>
    <name evidence="2" type="ORF">J1N35_000983</name>
</gene>
<accession>A0A9D3WIP5</accession>
<dbReference type="Proteomes" id="UP000828251">
    <property type="component" value="Unassembled WGS sequence"/>
</dbReference>
<organism evidence="2 3">
    <name type="scientific">Gossypium stocksii</name>
    <dbReference type="NCBI Taxonomy" id="47602"/>
    <lineage>
        <taxon>Eukaryota</taxon>
        <taxon>Viridiplantae</taxon>
        <taxon>Streptophyta</taxon>
        <taxon>Embryophyta</taxon>
        <taxon>Tracheophyta</taxon>
        <taxon>Spermatophyta</taxon>
        <taxon>Magnoliopsida</taxon>
        <taxon>eudicotyledons</taxon>
        <taxon>Gunneridae</taxon>
        <taxon>Pentapetalae</taxon>
        <taxon>rosids</taxon>
        <taxon>malvids</taxon>
        <taxon>Malvales</taxon>
        <taxon>Malvaceae</taxon>
        <taxon>Malvoideae</taxon>
        <taxon>Gossypium</taxon>
    </lineage>
</organism>
<evidence type="ECO:0000256" key="1">
    <source>
        <dbReference type="SAM" id="MobiDB-lite"/>
    </source>
</evidence>
<sequence>MSGLMLVSRGKTRSYKCHRQRGHQKSSTAASGNNPQPQETSTLAMAPLYSSLTTQEEMVNYLTAQGIRLQNFTYHFKIFNGERHLIDSSEGLILPFYLLEVGFHLLLHPFFYTVLEEYEIMLRQLTNLYWWTLVVYFLDWFRGDPSGRTLAENVIDASIEIVSPTYPLMPSQPFQPKFMHIKALMESAQRAVEAINARILASSSSCKRPRFKKRSSTIPKLPTDSTNVVDLFASNSVPLLAS</sequence>
<evidence type="ECO:0000313" key="2">
    <source>
        <dbReference type="EMBL" id="KAH1129605.1"/>
    </source>
</evidence>
<feature type="region of interest" description="Disordered" evidence="1">
    <location>
        <begin position="1"/>
        <end position="39"/>
    </location>
</feature>
<feature type="compositionally biased region" description="Polar residues" evidence="1">
    <location>
        <begin position="25"/>
        <end position="39"/>
    </location>
</feature>
<protein>
    <submittedName>
        <fullName evidence="2">Uncharacterized protein</fullName>
    </submittedName>
</protein>
<feature type="compositionally biased region" description="Basic residues" evidence="1">
    <location>
        <begin position="10"/>
        <end position="24"/>
    </location>
</feature>
<evidence type="ECO:0000313" key="3">
    <source>
        <dbReference type="Proteomes" id="UP000828251"/>
    </source>
</evidence>
<name>A0A9D3WIP5_9ROSI</name>
<comment type="caution">
    <text evidence="2">The sequence shown here is derived from an EMBL/GenBank/DDBJ whole genome shotgun (WGS) entry which is preliminary data.</text>
</comment>
<reference evidence="2 3" key="1">
    <citation type="journal article" date="2021" name="Plant Biotechnol. J.">
        <title>Multi-omics assisted identification of the key and species-specific regulatory components of drought-tolerant mechanisms in Gossypium stocksii.</title>
        <authorList>
            <person name="Yu D."/>
            <person name="Ke L."/>
            <person name="Zhang D."/>
            <person name="Wu Y."/>
            <person name="Sun Y."/>
            <person name="Mei J."/>
            <person name="Sun J."/>
            <person name="Sun Y."/>
        </authorList>
    </citation>
    <scope>NUCLEOTIDE SEQUENCE [LARGE SCALE GENOMIC DNA]</scope>
    <source>
        <strain evidence="3">cv. E1</strain>
        <tissue evidence="2">Leaf</tissue>
    </source>
</reference>
<dbReference type="EMBL" id="JAIQCV010000001">
    <property type="protein sequence ID" value="KAH1129605.1"/>
    <property type="molecule type" value="Genomic_DNA"/>
</dbReference>
<dbReference type="AlphaFoldDB" id="A0A9D3WIP5"/>
<proteinExistence type="predicted"/>
<keyword evidence="3" id="KW-1185">Reference proteome</keyword>